<feature type="compositionally biased region" description="Polar residues" evidence="1">
    <location>
        <begin position="342"/>
        <end position="357"/>
    </location>
</feature>
<name>A0AAV3Y1V4_9GAST</name>
<feature type="domain" description="Fibronectin type-III" evidence="2">
    <location>
        <begin position="92"/>
        <end position="193"/>
    </location>
</feature>
<dbReference type="SUPFAM" id="SSF49265">
    <property type="entry name" value="Fibronectin type III"/>
    <property type="match status" value="2"/>
</dbReference>
<accession>A0AAV3Y1V4</accession>
<dbReference type="InterPro" id="IPR003961">
    <property type="entry name" value="FN3_dom"/>
</dbReference>
<protein>
    <submittedName>
        <fullName evidence="3">Endonuclease-reverse transcriptase</fullName>
    </submittedName>
</protein>
<keyword evidence="3" id="KW-0255">Endonuclease</keyword>
<dbReference type="CDD" id="cd00063">
    <property type="entry name" value="FN3"/>
    <property type="match status" value="1"/>
</dbReference>
<proteinExistence type="predicted"/>
<evidence type="ECO:0000256" key="1">
    <source>
        <dbReference type="SAM" id="MobiDB-lite"/>
    </source>
</evidence>
<reference evidence="3 4" key="1">
    <citation type="journal article" date="2021" name="Elife">
        <title>Chloroplast acquisition without the gene transfer in kleptoplastic sea slugs, Plakobranchus ocellatus.</title>
        <authorList>
            <person name="Maeda T."/>
            <person name="Takahashi S."/>
            <person name="Yoshida T."/>
            <person name="Shimamura S."/>
            <person name="Takaki Y."/>
            <person name="Nagai Y."/>
            <person name="Toyoda A."/>
            <person name="Suzuki Y."/>
            <person name="Arimoto A."/>
            <person name="Ishii H."/>
            <person name="Satoh N."/>
            <person name="Nishiyama T."/>
            <person name="Hasebe M."/>
            <person name="Maruyama T."/>
            <person name="Minagawa J."/>
            <person name="Obokata J."/>
            <person name="Shigenobu S."/>
        </authorList>
    </citation>
    <scope>NUCLEOTIDE SEQUENCE [LARGE SCALE GENOMIC DNA]</scope>
</reference>
<feature type="domain" description="Fibronectin type-III" evidence="2">
    <location>
        <begin position="1"/>
        <end position="57"/>
    </location>
</feature>
<organism evidence="3 4">
    <name type="scientific">Plakobranchus ocellatus</name>
    <dbReference type="NCBI Taxonomy" id="259542"/>
    <lineage>
        <taxon>Eukaryota</taxon>
        <taxon>Metazoa</taxon>
        <taxon>Spiralia</taxon>
        <taxon>Lophotrochozoa</taxon>
        <taxon>Mollusca</taxon>
        <taxon>Gastropoda</taxon>
        <taxon>Heterobranchia</taxon>
        <taxon>Euthyneura</taxon>
        <taxon>Panpulmonata</taxon>
        <taxon>Sacoglossa</taxon>
        <taxon>Placobranchoidea</taxon>
        <taxon>Plakobranchidae</taxon>
        <taxon>Plakobranchus</taxon>
    </lineage>
</organism>
<evidence type="ECO:0000313" key="3">
    <source>
        <dbReference type="EMBL" id="GFN77070.1"/>
    </source>
</evidence>
<keyword evidence="3" id="KW-0378">Hydrolase</keyword>
<dbReference type="AlphaFoldDB" id="A0AAV3Y1V4"/>
<dbReference type="PROSITE" id="PS50853">
    <property type="entry name" value="FN3"/>
    <property type="match status" value="2"/>
</dbReference>
<evidence type="ECO:0000259" key="2">
    <source>
        <dbReference type="PROSITE" id="PS50853"/>
    </source>
</evidence>
<dbReference type="GO" id="GO:0004519">
    <property type="term" value="F:endonuclease activity"/>
    <property type="evidence" value="ECO:0007669"/>
    <property type="project" value="UniProtKB-KW"/>
</dbReference>
<dbReference type="InterPro" id="IPR013783">
    <property type="entry name" value="Ig-like_fold"/>
</dbReference>
<gene>
    <name evidence="3" type="ORF">PoB_000357600</name>
</gene>
<feature type="region of interest" description="Disordered" evidence="1">
    <location>
        <begin position="320"/>
        <end position="373"/>
    </location>
</feature>
<dbReference type="Gene3D" id="2.60.40.10">
    <property type="entry name" value="Immunoglobulins"/>
    <property type="match status" value="1"/>
</dbReference>
<dbReference type="InterPro" id="IPR036116">
    <property type="entry name" value="FN3_sf"/>
</dbReference>
<keyword evidence="3" id="KW-0540">Nuclease</keyword>
<dbReference type="EMBL" id="BLXT01000437">
    <property type="protein sequence ID" value="GFN77070.1"/>
    <property type="molecule type" value="Genomic_DNA"/>
</dbReference>
<keyword evidence="4" id="KW-1185">Reference proteome</keyword>
<comment type="caution">
    <text evidence="3">The sequence shown here is derived from an EMBL/GenBank/DDBJ whole genome shotgun (WGS) entry which is preliminary data.</text>
</comment>
<evidence type="ECO:0000313" key="4">
    <source>
        <dbReference type="Proteomes" id="UP000735302"/>
    </source>
</evidence>
<dbReference type="Proteomes" id="UP000735302">
    <property type="component" value="Unassembled WGS sequence"/>
</dbReference>
<sequence>MIKKYNTRRIPLDQFSYVITDLEPGSVYKVRVSFLDDRGTPTGYVSKEVRTTAVVERTMTELTTTTVQPTNTTVPSASTTVPPATTELNRTIPLECELISAIPTSTTIEVKWKERFPGKSSLPPVFGSIIHFGEYTDGMVKLYMTKLIRPNQFSYVITDLQPDSLYKVRVSFFDDKQTQTGYVSKVVRTTAEAETTTLQPTTTTVPPTTTTELAITTTPSVPKLIGYISKWGNDLTISWKIEGVDLGTVAHVKLFIGRAANDPRALLNKEFPVDGSHKLKKVPRNFAIYVQIDVFLKEGGNILRARRGFQNYVRAESVTFESTEGPPTPPPADGQARCLARSSATPAHPFSSTTQLRKGTVPGTPYMSRSCQR</sequence>